<gene>
    <name evidence="2" type="ORF">DL764_000546</name>
</gene>
<dbReference type="STRING" id="155417.A0A4Q4TSY3"/>
<name>A0A4Q4TSY3_9PEZI</name>
<feature type="region of interest" description="Disordered" evidence="1">
    <location>
        <begin position="1"/>
        <end position="20"/>
    </location>
</feature>
<dbReference type="SUPFAM" id="SSF51735">
    <property type="entry name" value="NAD(P)-binding Rossmann-fold domains"/>
    <property type="match status" value="1"/>
</dbReference>
<keyword evidence="3" id="KW-1185">Reference proteome</keyword>
<accession>A0A4Q4TSY3</accession>
<dbReference type="Proteomes" id="UP000293360">
    <property type="component" value="Unassembled WGS sequence"/>
</dbReference>
<proteinExistence type="predicted"/>
<comment type="caution">
    <text evidence="2">The sequence shown here is derived from an EMBL/GenBank/DDBJ whole genome shotgun (WGS) entry which is preliminary data.</text>
</comment>
<evidence type="ECO:0000313" key="3">
    <source>
        <dbReference type="Proteomes" id="UP000293360"/>
    </source>
</evidence>
<dbReference type="EMBL" id="QJNU01000016">
    <property type="protein sequence ID" value="RYP10576.1"/>
    <property type="molecule type" value="Genomic_DNA"/>
</dbReference>
<evidence type="ECO:0000313" key="2">
    <source>
        <dbReference type="EMBL" id="RYP10576.1"/>
    </source>
</evidence>
<dbReference type="AlphaFoldDB" id="A0A4Q4TSY3"/>
<dbReference type="InterPro" id="IPR036291">
    <property type="entry name" value="NAD(P)-bd_dom_sf"/>
</dbReference>
<reference evidence="2 3" key="1">
    <citation type="submission" date="2018-06" db="EMBL/GenBank/DDBJ databases">
        <title>Complete Genomes of Monosporascus.</title>
        <authorList>
            <person name="Robinson A.J."/>
            <person name="Natvig D.O."/>
        </authorList>
    </citation>
    <scope>NUCLEOTIDE SEQUENCE [LARGE SCALE GENOMIC DNA]</scope>
    <source>
        <strain evidence="2 3">CBS 110550</strain>
    </source>
</reference>
<sequence>MGHPGMIHSQGFRRSSPRLPPDALRLGGRAVLVTGLNVGLGLETAKVLATARGASLVVPGVRSVSRGEEVNRAVFAAAAAASPSGLRHPRLAPRPRELAQPRGQDSETAAVMGPAPLPIVAASVASLGLPPGAEALLLSSERAGAARRPGLLRQGEHARALRALTAAQRALGPRALATRIDLTRANIVVDAVNPGYCRGASHRSDPGAERLSRHFAWSAEHGAWRLADTKLWEETLKLIRREVEGVDLSESEDS</sequence>
<protein>
    <submittedName>
        <fullName evidence="2">Uncharacterized protein</fullName>
    </submittedName>
</protein>
<dbReference type="OrthoDB" id="542013at2759"/>
<organism evidence="2 3">
    <name type="scientific">Monosporascus ibericus</name>
    <dbReference type="NCBI Taxonomy" id="155417"/>
    <lineage>
        <taxon>Eukaryota</taxon>
        <taxon>Fungi</taxon>
        <taxon>Dikarya</taxon>
        <taxon>Ascomycota</taxon>
        <taxon>Pezizomycotina</taxon>
        <taxon>Sordariomycetes</taxon>
        <taxon>Xylariomycetidae</taxon>
        <taxon>Xylariales</taxon>
        <taxon>Xylariales incertae sedis</taxon>
        <taxon>Monosporascus</taxon>
    </lineage>
</organism>
<dbReference type="Gene3D" id="3.40.50.720">
    <property type="entry name" value="NAD(P)-binding Rossmann-like Domain"/>
    <property type="match status" value="1"/>
</dbReference>
<feature type="region of interest" description="Disordered" evidence="1">
    <location>
        <begin position="85"/>
        <end position="105"/>
    </location>
</feature>
<evidence type="ECO:0000256" key="1">
    <source>
        <dbReference type="SAM" id="MobiDB-lite"/>
    </source>
</evidence>